<reference evidence="1" key="1">
    <citation type="submission" date="2021-06" db="EMBL/GenBank/DDBJ databases">
        <authorList>
            <person name="Kallberg Y."/>
            <person name="Tangrot J."/>
            <person name="Rosling A."/>
        </authorList>
    </citation>
    <scope>NUCLEOTIDE SEQUENCE</scope>
    <source>
        <strain evidence="1">IL203A</strain>
    </source>
</reference>
<dbReference type="EMBL" id="CAJVPU010044319">
    <property type="protein sequence ID" value="CAG8747458.1"/>
    <property type="molecule type" value="Genomic_DNA"/>
</dbReference>
<feature type="non-terminal residue" evidence="1">
    <location>
        <position position="1"/>
    </location>
</feature>
<gene>
    <name evidence="1" type="ORF">DHETER_LOCUS14431</name>
</gene>
<accession>A0ACA9QE23</accession>
<keyword evidence="2" id="KW-1185">Reference proteome</keyword>
<dbReference type="Proteomes" id="UP000789702">
    <property type="component" value="Unassembled WGS sequence"/>
</dbReference>
<comment type="caution">
    <text evidence="1">The sequence shown here is derived from an EMBL/GenBank/DDBJ whole genome shotgun (WGS) entry which is preliminary data.</text>
</comment>
<protein>
    <submittedName>
        <fullName evidence="1">6287_t:CDS:1</fullName>
    </submittedName>
</protein>
<organism evidence="1 2">
    <name type="scientific">Dentiscutata heterogama</name>
    <dbReference type="NCBI Taxonomy" id="1316150"/>
    <lineage>
        <taxon>Eukaryota</taxon>
        <taxon>Fungi</taxon>
        <taxon>Fungi incertae sedis</taxon>
        <taxon>Mucoromycota</taxon>
        <taxon>Glomeromycotina</taxon>
        <taxon>Glomeromycetes</taxon>
        <taxon>Diversisporales</taxon>
        <taxon>Gigasporaceae</taxon>
        <taxon>Dentiscutata</taxon>
    </lineage>
</organism>
<name>A0ACA9QE23_9GLOM</name>
<evidence type="ECO:0000313" key="2">
    <source>
        <dbReference type="Proteomes" id="UP000789702"/>
    </source>
</evidence>
<sequence length="80" mass="9529">SESLFPTQDSNTESHKAQACRKKTTKTEKEILGLLLEYKKSLPIHLLITVFDELSKISSDWTYKRIKQYWRNNRKKENKD</sequence>
<evidence type="ECO:0000313" key="1">
    <source>
        <dbReference type="EMBL" id="CAG8747458.1"/>
    </source>
</evidence>
<proteinExistence type="predicted"/>